<evidence type="ECO:0000313" key="10">
    <source>
        <dbReference type="Proteomes" id="UP000094285"/>
    </source>
</evidence>
<dbReference type="GO" id="GO:0005654">
    <property type="term" value="C:nucleoplasm"/>
    <property type="evidence" value="ECO:0007669"/>
    <property type="project" value="TreeGrafter"/>
</dbReference>
<dbReference type="Proteomes" id="UP000094285">
    <property type="component" value="Unassembled WGS sequence"/>
</dbReference>
<sequence>MAYTPGISKIIADGSRAYSAKDYDLASEKYAEACELFSEENSEEDADLLLLYGKALFQSAVSKSDVFGGSSEAKQEEKEEKEDQEKEEEDDGKFQFYDAPPLEGEEVDSDPQPELEGEEQEEEGEGEQHENGEEEQSDFEVAWEILDLTRTLFESQADSKKDLLQDIEEPYFKDSEETTNEYVTLVKKLSETYDLLGEVSLEAGNFAQAVEDFESCLNLRLKLYDPKKSTLISESHYKLSLALEFSVDDPELRNKAVEQMKLAIESVVLRNKTEDDESKIKENDELIQDLKLRLQDLEKDPAEEIQQEQLDIIKGLLGEPTSDGQSGSSSTAAAAINDLTSIVKKKVPVNDLTGVIKKRKTPGKPAGPVKKAKK</sequence>
<keyword evidence="10" id="KW-1185">Reference proteome</keyword>
<evidence type="ECO:0000256" key="5">
    <source>
        <dbReference type="ARBA" id="ARBA00023242"/>
    </source>
</evidence>
<organism evidence="9 10">
    <name type="scientific">Suhomyces tanzawaensis NRRL Y-17324</name>
    <dbReference type="NCBI Taxonomy" id="984487"/>
    <lineage>
        <taxon>Eukaryota</taxon>
        <taxon>Fungi</taxon>
        <taxon>Dikarya</taxon>
        <taxon>Ascomycota</taxon>
        <taxon>Saccharomycotina</taxon>
        <taxon>Pichiomycetes</taxon>
        <taxon>Debaryomycetaceae</taxon>
        <taxon>Suhomyces</taxon>
    </lineage>
</organism>
<evidence type="ECO:0000256" key="1">
    <source>
        <dbReference type="ARBA" id="ARBA00004123"/>
    </source>
</evidence>
<dbReference type="InterPro" id="IPR019734">
    <property type="entry name" value="TPR_rpt"/>
</dbReference>
<evidence type="ECO:0000256" key="3">
    <source>
        <dbReference type="ARBA" id="ARBA00022737"/>
    </source>
</evidence>
<accession>A0A1E4SN10</accession>
<feature type="domain" description="Tetratricopeptide SHNi-TPR" evidence="8">
    <location>
        <begin position="190"/>
        <end position="226"/>
    </location>
</feature>
<dbReference type="InterPro" id="IPR019544">
    <property type="entry name" value="Tetratricopeptide_SHNi-TPR_dom"/>
</dbReference>
<evidence type="ECO:0000313" key="9">
    <source>
        <dbReference type="EMBL" id="ODV80903.1"/>
    </source>
</evidence>
<keyword evidence="4 6" id="KW-0802">TPR repeat</keyword>
<dbReference type="InterPro" id="IPR051730">
    <property type="entry name" value="NASP-like"/>
</dbReference>
<dbReference type="OrthoDB" id="5587616at2759"/>
<keyword evidence="3" id="KW-0677">Repeat</keyword>
<feature type="compositionally biased region" description="Acidic residues" evidence="7">
    <location>
        <begin position="103"/>
        <end position="125"/>
    </location>
</feature>
<dbReference type="GeneID" id="30980505"/>
<feature type="compositionally biased region" description="Low complexity" evidence="7">
    <location>
        <begin position="363"/>
        <end position="374"/>
    </location>
</feature>
<feature type="repeat" description="TPR" evidence="6">
    <location>
        <begin position="190"/>
        <end position="223"/>
    </location>
</feature>
<dbReference type="Pfam" id="PF10516">
    <property type="entry name" value="SHNi-TPR"/>
    <property type="match status" value="1"/>
</dbReference>
<feature type="compositionally biased region" description="Basic and acidic residues" evidence="7">
    <location>
        <begin position="73"/>
        <end position="84"/>
    </location>
</feature>
<comment type="subcellular location">
    <subcellularLocation>
        <location evidence="1">Nucleus</location>
    </subcellularLocation>
</comment>
<evidence type="ECO:0000256" key="7">
    <source>
        <dbReference type="SAM" id="MobiDB-lite"/>
    </source>
</evidence>
<keyword evidence="5" id="KW-0539">Nucleus</keyword>
<dbReference type="AlphaFoldDB" id="A0A1E4SN10"/>
<evidence type="ECO:0000256" key="2">
    <source>
        <dbReference type="ARBA" id="ARBA00008402"/>
    </source>
</evidence>
<evidence type="ECO:0000256" key="6">
    <source>
        <dbReference type="PROSITE-ProRule" id="PRU00339"/>
    </source>
</evidence>
<dbReference type="SUPFAM" id="SSF48452">
    <property type="entry name" value="TPR-like"/>
    <property type="match status" value="1"/>
</dbReference>
<dbReference type="PANTHER" id="PTHR15081">
    <property type="entry name" value="NUCLEAR AUTOANTIGENIC SPERM PROTEIN NASP -RELATED"/>
    <property type="match status" value="1"/>
</dbReference>
<dbReference type="GO" id="GO:0042393">
    <property type="term" value="F:histone binding"/>
    <property type="evidence" value="ECO:0007669"/>
    <property type="project" value="TreeGrafter"/>
</dbReference>
<evidence type="ECO:0000259" key="8">
    <source>
        <dbReference type="Pfam" id="PF10516"/>
    </source>
</evidence>
<feature type="region of interest" description="Disordered" evidence="7">
    <location>
        <begin position="353"/>
        <end position="374"/>
    </location>
</feature>
<proteinExistence type="inferred from homology"/>
<dbReference type="PROSITE" id="PS50005">
    <property type="entry name" value="TPR"/>
    <property type="match status" value="1"/>
</dbReference>
<dbReference type="STRING" id="984487.A0A1E4SN10"/>
<protein>
    <recommendedName>
        <fullName evidence="8">Tetratricopeptide SHNi-TPR domain-containing protein</fullName>
    </recommendedName>
</protein>
<name>A0A1E4SN10_9ASCO</name>
<gene>
    <name evidence="9" type="ORF">CANTADRAFT_180419</name>
</gene>
<dbReference type="GO" id="GO:0006335">
    <property type="term" value="P:DNA replication-dependent chromatin assembly"/>
    <property type="evidence" value="ECO:0007669"/>
    <property type="project" value="TreeGrafter"/>
</dbReference>
<comment type="similarity">
    <text evidence="2">Belongs to the NASP family.</text>
</comment>
<dbReference type="Gene3D" id="1.25.40.10">
    <property type="entry name" value="Tetratricopeptide repeat domain"/>
    <property type="match status" value="1"/>
</dbReference>
<dbReference type="PANTHER" id="PTHR15081:SF1">
    <property type="entry name" value="NUCLEAR AUTOANTIGENIC SPERM PROTEIN"/>
    <property type="match status" value="1"/>
</dbReference>
<feature type="region of interest" description="Disordered" evidence="7">
    <location>
        <begin position="64"/>
        <end position="137"/>
    </location>
</feature>
<dbReference type="EMBL" id="KV453910">
    <property type="protein sequence ID" value="ODV80903.1"/>
    <property type="molecule type" value="Genomic_DNA"/>
</dbReference>
<dbReference type="RefSeq" id="XP_020066025.1">
    <property type="nucleotide sequence ID" value="XM_020206368.1"/>
</dbReference>
<dbReference type="GO" id="GO:0034080">
    <property type="term" value="P:CENP-A containing chromatin assembly"/>
    <property type="evidence" value="ECO:0007669"/>
    <property type="project" value="TreeGrafter"/>
</dbReference>
<evidence type="ECO:0000256" key="4">
    <source>
        <dbReference type="ARBA" id="ARBA00022803"/>
    </source>
</evidence>
<reference evidence="10" key="1">
    <citation type="submission" date="2016-05" db="EMBL/GenBank/DDBJ databases">
        <title>Comparative genomics of biotechnologically important yeasts.</title>
        <authorList>
            <consortium name="DOE Joint Genome Institute"/>
            <person name="Riley R."/>
            <person name="Haridas S."/>
            <person name="Wolfe K.H."/>
            <person name="Lopes M.R."/>
            <person name="Hittinger C.T."/>
            <person name="Goker M."/>
            <person name="Salamov A."/>
            <person name="Wisecaver J."/>
            <person name="Long T.M."/>
            <person name="Aerts A.L."/>
            <person name="Barry K."/>
            <person name="Choi C."/>
            <person name="Clum A."/>
            <person name="Coughlan A.Y."/>
            <person name="Deshpande S."/>
            <person name="Douglass A.P."/>
            <person name="Hanson S.J."/>
            <person name="Klenk H.-P."/>
            <person name="Labutti K."/>
            <person name="Lapidus A."/>
            <person name="Lindquist E."/>
            <person name="Lipzen A."/>
            <person name="Meier-Kolthoff J.P."/>
            <person name="Ohm R.A."/>
            <person name="Otillar R.P."/>
            <person name="Pangilinan J."/>
            <person name="Peng Y."/>
            <person name="Rokas A."/>
            <person name="Rosa C.A."/>
            <person name="Scheuner C."/>
            <person name="Sibirny A.A."/>
            <person name="Slot J.C."/>
            <person name="Stielow J.B."/>
            <person name="Sun H."/>
            <person name="Kurtzman C.P."/>
            <person name="Blackwell M."/>
            <person name="Grigoriev I.V."/>
            <person name="Jeffries T.W."/>
        </authorList>
    </citation>
    <scope>NUCLEOTIDE SEQUENCE [LARGE SCALE GENOMIC DNA]</scope>
    <source>
        <strain evidence="10">NRRL Y-17324</strain>
    </source>
</reference>
<dbReference type="InterPro" id="IPR011990">
    <property type="entry name" value="TPR-like_helical_dom_sf"/>
</dbReference>